<keyword evidence="8" id="KW-0675">Receptor</keyword>
<keyword evidence="7 10" id="KW-0472">Membrane</keyword>
<keyword evidence="12" id="KW-1185">Reference proteome</keyword>
<keyword evidence="9" id="KW-0807">Transducer</keyword>
<evidence type="ECO:0000256" key="7">
    <source>
        <dbReference type="ARBA" id="ARBA00023136"/>
    </source>
</evidence>
<dbReference type="AlphaFoldDB" id="A0A482W9Q0"/>
<proteinExistence type="predicted"/>
<evidence type="ECO:0000256" key="5">
    <source>
        <dbReference type="ARBA" id="ARBA00022725"/>
    </source>
</evidence>
<organism evidence="11 12">
    <name type="scientific">Asbolus verrucosus</name>
    <name type="common">Desert ironclad beetle</name>
    <dbReference type="NCBI Taxonomy" id="1661398"/>
    <lineage>
        <taxon>Eukaryota</taxon>
        <taxon>Metazoa</taxon>
        <taxon>Ecdysozoa</taxon>
        <taxon>Arthropoda</taxon>
        <taxon>Hexapoda</taxon>
        <taxon>Insecta</taxon>
        <taxon>Pterygota</taxon>
        <taxon>Neoptera</taxon>
        <taxon>Endopterygota</taxon>
        <taxon>Coleoptera</taxon>
        <taxon>Polyphaga</taxon>
        <taxon>Cucujiformia</taxon>
        <taxon>Tenebrionidae</taxon>
        <taxon>Pimeliinae</taxon>
        <taxon>Asbolus</taxon>
    </lineage>
</organism>
<feature type="transmembrane region" description="Helical" evidence="10">
    <location>
        <begin position="130"/>
        <end position="152"/>
    </location>
</feature>
<dbReference type="OrthoDB" id="6778047at2759"/>
<feature type="non-terminal residue" evidence="11">
    <location>
        <position position="330"/>
    </location>
</feature>
<protein>
    <submittedName>
        <fullName evidence="11">7tm 6 domain containing protein</fullName>
    </submittedName>
</protein>
<evidence type="ECO:0000256" key="3">
    <source>
        <dbReference type="ARBA" id="ARBA00022606"/>
    </source>
</evidence>
<dbReference type="InterPro" id="IPR004117">
    <property type="entry name" value="7tm6_olfct_rcpt"/>
</dbReference>
<keyword evidence="4 10" id="KW-0812">Transmembrane</keyword>
<feature type="transmembrane region" description="Helical" evidence="10">
    <location>
        <begin position="273"/>
        <end position="296"/>
    </location>
</feature>
<keyword evidence="2" id="KW-1003">Cell membrane</keyword>
<evidence type="ECO:0000313" key="11">
    <source>
        <dbReference type="EMBL" id="RZC41931.1"/>
    </source>
</evidence>
<evidence type="ECO:0000256" key="2">
    <source>
        <dbReference type="ARBA" id="ARBA00022475"/>
    </source>
</evidence>
<evidence type="ECO:0000256" key="4">
    <source>
        <dbReference type="ARBA" id="ARBA00022692"/>
    </source>
</evidence>
<name>A0A482W9Q0_ASBVE</name>
<dbReference type="GO" id="GO:0004984">
    <property type="term" value="F:olfactory receptor activity"/>
    <property type="evidence" value="ECO:0007669"/>
    <property type="project" value="InterPro"/>
</dbReference>
<reference evidence="11 12" key="1">
    <citation type="submission" date="2017-03" db="EMBL/GenBank/DDBJ databases">
        <title>Genome of the blue death feigning beetle - Asbolus verrucosus.</title>
        <authorList>
            <person name="Rider S.D."/>
        </authorList>
    </citation>
    <scope>NUCLEOTIDE SEQUENCE [LARGE SCALE GENOMIC DNA]</scope>
    <source>
        <strain evidence="11">Butters</strain>
        <tissue evidence="11">Head and leg muscle</tissue>
    </source>
</reference>
<evidence type="ECO:0000256" key="10">
    <source>
        <dbReference type="SAM" id="Phobius"/>
    </source>
</evidence>
<dbReference type="EMBL" id="QDEB01012882">
    <property type="protein sequence ID" value="RZC41931.1"/>
    <property type="molecule type" value="Genomic_DNA"/>
</dbReference>
<feature type="transmembrane region" description="Helical" evidence="10">
    <location>
        <begin position="73"/>
        <end position="91"/>
    </location>
</feature>
<feature type="transmembrane region" description="Helical" evidence="10">
    <location>
        <begin position="38"/>
        <end position="61"/>
    </location>
</feature>
<accession>A0A482W9Q0</accession>
<dbReference type="GO" id="GO:0005886">
    <property type="term" value="C:plasma membrane"/>
    <property type="evidence" value="ECO:0007669"/>
    <property type="project" value="UniProtKB-SubCell"/>
</dbReference>
<dbReference type="Pfam" id="PF02949">
    <property type="entry name" value="7tm_6"/>
    <property type="match status" value="1"/>
</dbReference>
<evidence type="ECO:0000313" key="12">
    <source>
        <dbReference type="Proteomes" id="UP000292052"/>
    </source>
</evidence>
<evidence type="ECO:0000256" key="8">
    <source>
        <dbReference type="ARBA" id="ARBA00023170"/>
    </source>
</evidence>
<feature type="non-terminal residue" evidence="11">
    <location>
        <position position="1"/>
    </location>
</feature>
<sequence>GLNMAKLKYLRGAIFMLKWSVLYPIDPKNSLLKKCLHGIWGFFYILSLLSIVIQCIGYLLITPFDLVEEAVTVMNTVIYTSLFTNFILFYYKSDDLVNFVQNINNNFADGTDNGIEQISMKQSANVSDKLAYYWTTSTILGSLAPTIFYLTWGNKNLPIPAWFPYDYQKSPQYEFTYMWQVFALINLGTIYGTTDMIYLCITILMAQQFKILSSNVKNYFYKALIRAGVSRSTAIKLSKNLNDEDNSPKHHQMLLHYCDDINNLMSTFLLMKLAGTTFNLIFIAFSLVTHLNFLVFQTGNRAAILSSLTYGFFVTSELFIYTYSGQILTQ</sequence>
<evidence type="ECO:0000256" key="9">
    <source>
        <dbReference type="ARBA" id="ARBA00023224"/>
    </source>
</evidence>
<gene>
    <name evidence="11" type="ORF">BDFB_007180</name>
</gene>
<comment type="caution">
    <text evidence="11">The sequence shown here is derived from an EMBL/GenBank/DDBJ whole genome shotgun (WGS) entry which is preliminary data.</text>
</comment>
<feature type="transmembrane region" description="Helical" evidence="10">
    <location>
        <begin position="177"/>
        <end position="204"/>
    </location>
</feature>
<dbReference type="Proteomes" id="UP000292052">
    <property type="component" value="Unassembled WGS sequence"/>
</dbReference>
<comment type="subcellular location">
    <subcellularLocation>
        <location evidence="1">Cell membrane</location>
        <topology evidence="1">Multi-pass membrane protein</topology>
    </subcellularLocation>
</comment>
<keyword evidence="5" id="KW-0552">Olfaction</keyword>
<dbReference type="GO" id="GO:0005549">
    <property type="term" value="F:odorant binding"/>
    <property type="evidence" value="ECO:0007669"/>
    <property type="project" value="InterPro"/>
</dbReference>
<dbReference type="GO" id="GO:0007165">
    <property type="term" value="P:signal transduction"/>
    <property type="evidence" value="ECO:0007669"/>
    <property type="project" value="UniProtKB-KW"/>
</dbReference>
<keyword evidence="3" id="KW-0716">Sensory transduction</keyword>
<feature type="transmembrane region" description="Helical" evidence="10">
    <location>
        <begin position="302"/>
        <end position="323"/>
    </location>
</feature>
<keyword evidence="6 10" id="KW-1133">Transmembrane helix</keyword>
<dbReference type="PANTHER" id="PTHR21137:SF35">
    <property type="entry name" value="ODORANT RECEPTOR 19A-RELATED"/>
    <property type="match status" value="1"/>
</dbReference>
<dbReference type="PANTHER" id="PTHR21137">
    <property type="entry name" value="ODORANT RECEPTOR"/>
    <property type="match status" value="1"/>
</dbReference>
<evidence type="ECO:0000256" key="1">
    <source>
        <dbReference type="ARBA" id="ARBA00004651"/>
    </source>
</evidence>
<evidence type="ECO:0000256" key="6">
    <source>
        <dbReference type="ARBA" id="ARBA00022989"/>
    </source>
</evidence>